<dbReference type="Proteomes" id="UP001520878">
    <property type="component" value="Unassembled WGS sequence"/>
</dbReference>
<name>A0ABS8G4H9_9ALTE</name>
<sequence>MNIDALVSHITPETYQRLLSAVETGKWADGTPLTDDQKASTLQTVMLYQAKVLKSREHMSVGESGDIVHKSKQQLKAQFSDNEDIARFGHDDL</sequence>
<dbReference type="EMBL" id="JAJEWP010000001">
    <property type="protein sequence ID" value="MCC2615433.1"/>
    <property type="molecule type" value="Genomic_DNA"/>
</dbReference>
<accession>A0ABS8G4H9</accession>
<evidence type="ECO:0000313" key="2">
    <source>
        <dbReference type="Proteomes" id="UP001520878"/>
    </source>
</evidence>
<gene>
    <name evidence="1" type="ORF">LJ739_04165</name>
</gene>
<proteinExistence type="predicted"/>
<keyword evidence="2" id="KW-1185">Reference proteome</keyword>
<protein>
    <submittedName>
        <fullName evidence="1">DUF1315 family protein</fullName>
    </submittedName>
</protein>
<organism evidence="1 2">
    <name type="scientific">Fluctibacter halophilus</name>
    <dbReference type="NCBI Taxonomy" id="226011"/>
    <lineage>
        <taxon>Bacteria</taxon>
        <taxon>Pseudomonadati</taxon>
        <taxon>Pseudomonadota</taxon>
        <taxon>Gammaproteobacteria</taxon>
        <taxon>Alteromonadales</taxon>
        <taxon>Alteromonadaceae</taxon>
        <taxon>Fluctibacter</taxon>
    </lineage>
</organism>
<reference evidence="1 2" key="1">
    <citation type="submission" date="2021-10" db="EMBL/GenBank/DDBJ databases">
        <title>Draft genome of Aestuariibacter halophilus JC2043.</title>
        <authorList>
            <person name="Emsley S.A."/>
            <person name="Pfannmuller K.M."/>
            <person name="Ushijima B."/>
            <person name="Saw J.H."/>
            <person name="Videau P."/>
        </authorList>
    </citation>
    <scope>NUCLEOTIDE SEQUENCE [LARGE SCALE GENOMIC DNA]</scope>
    <source>
        <strain evidence="1 2">JC2043</strain>
    </source>
</reference>
<dbReference type="Pfam" id="PF07023">
    <property type="entry name" value="DUF1315"/>
    <property type="match status" value="1"/>
</dbReference>
<evidence type="ECO:0000313" key="1">
    <source>
        <dbReference type="EMBL" id="MCC2615433.1"/>
    </source>
</evidence>
<dbReference type="InterPro" id="IPR009749">
    <property type="entry name" value="DUF1315"/>
</dbReference>
<comment type="caution">
    <text evidence="1">The sequence shown here is derived from an EMBL/GenBank/DDBJ whole genome shotgun (WGS) entry which is preliminary data.</text>
</comment>
<dbReference type="RefSeq" id="WP_229157333.1">
    <property type="nucleotide sequence ID" value="NZ_JAJEWP010000001.1"/>
</dbReference>